<feature type="domain" description="Helicase ATP-binding" evidence="5">
    <location>
        <begin position="300"/>
        <end position="489"/>
    </location>
</feature>
<dbReference type="Pfam" id="PF00270">
    <property type="entry name" value="DEAD"/>
    <property type="match status" value="2"/>
</dbReference>
<keyword evidence="1" id="KW-0547">Nucleotide-binding</keyword>
<dbReference type="Gene3D" id="1.10.10.10">
    <property type="entry name" value="Winged helix-like DNA-binding domain superfamily/Winged helix DNA-binding domain"/>
    <property type="match status" value="2"/>
</dbReference>
<evidence type="ECO:0000256" key="3">
    <source>
        <dbReference type="ARBA" id="ARBA00022806"/>
    </source>
</evidence>
<dbReference type="InterPro" id="IPR035892">
    <property type="entry name" value="C2_domain_sf"/>
</dbReference>
<dbReference type="InterPro" id="IPR014001">
    <property type="entry name" value="Helicase_ATP-bd"/>
</dbReference>
<dbReference type="CDD" id="cd18795">
    <property type="entry name" value="SF2_C_Ski2"/>
    <property type="match status" value="1"/>
</dbReference>
<dbReference type="InterPro" id="IPR036390">
    <property type="entry name" value="WH_DNA-bd_sf"/>
</dbReference>
<protein>
    <recommendedName>
        <fullName evidence="9">Sec63-domain-containing protein</fullName>
    </recommendedName>
</protein>
<dbReference type="InterPro" id="IPR027417">
    <property type="entry name" value="P-loop_NTPase"/>
</dbReference>
<dbReference type="Gene3D" id="1.10.3380.10">
    <property type="entry name" value="Sec63 N-terminal domain-like domain"/>
    <property type="match status" value="1"/>
</dbReference>
<dbReference type="Proteomes" id="UP000283269">
    <property type="component" value="Unassembled WGS sequence"/>
</dbReference>
<dbReference type="FunFam" id="1.10.3380.10:FF:000001">
    <property type="entry name" value="U5 small nuclear ribonucleoprotein helicase"/>
    <property type="match status" value="1"/>
</dbReference>
<dbReference type="Pfam" id="PF02889">
    <property type="entry name" value="Sec63"/>
    <property type="match status" value="1"/>
</dbReference>
<dbReference type="PANTHER" id="PTHR47961:SF13">
    <property type="entry name" value="ACTIVATING SIGNAL COINTEGRATOR 1 COMPLEX SUBUNIT 3"/>
    <property type="match status" value="1"/>
</dbReference>
<comment type="caution">
    <text evidence="7">The sequence shown here is derived from an EMBL/GenBank/DDBJ whole genome shotgun (WGS) entry which is preliminary data.</text>
</comment>
<dbReference type="PROSITE" id="PS51192">
    <property type="entry name" value="HELICASE_ATP_BIND_1"/>
    <property type="match status" value="2"/>
</dbReference>
<name>A0A409WXS9_PSICY</name>
<reference evidence="7 8" key="1">
    <citation type="journal article" date="2018" name="Evol. Lett.">
        <title>Horizontal gene cluster transfer increased hallucinogenic mushroom diversity.</title>
        <authorList>
            <person name="Reynolds H.T."/>
            <person name="Vijayakumar V."/>
            <person name="Gluck-Thaler E."/>
            <person name="Korotkin H.B."/>
            <person name="Matheny P.B."/>
            <person name="Slot J.C."/>
        </authorList>
    </citation>
    <scope>NUCLEOTIDE SEQUENCE [LARGE SCALE GENOMIC DNA]</scope>
    <source>
        <strain evidence="7 8">2631</strain>
    </source>
</reference>
<dbReference type="GO" id="GO:0016787">
    <property type="term" value="F:hydrolase activity"/>
    <property type="evidence" value="ECO:0007669"/>
    <property type="project" value="UniProtKB-KW"/>
</dbReference>
<dbReference type="InterPro" id="IPR036388">
    <property type="entry name" value="WH-like_DNA-bd_sf"/>
</dbReference>
<organism evidence="7 8">
    <name type="scientific">Psilocybe cyanescens</name>
    <dbReference type="NCBI Taxonomy" id="93625"/>
    <lineage>
        <taxon>Eukaryota</taxon>
        <taxon>Fungi</taxon>
        <taxon>Dikarya</taxon>
        <taxon>Basidiomycota</taxon>
        <taxon>Agaricomycotina</taxon>
        <taxon>Agaricomycetes</taxon>
        <taxon>Agaricomycetidae</taxon>
        <taxon>Agaricales</taxon>
        <taxon>Agaricineae</taxon>
        <taxon>Strophariaceae</taxon>
        <taxon>Psilocybe</taxon>
    </lineage>
</organism>
<evidence type="ECO:0000256" key="4">
    <source>
        <dbReference type="ARBA" id="ARBA00022840"/>
    </source>
</evidence>
<keyword evidence="4" id="KW-0067">ATP-binding</keyword>
<keyword evidence="3" id="KW-0347">Helicase</keyword>
<dbReference type="InterPro" id="IPR011545">
    <property type="entry name" value="DEAD/DEAH_box_helicase_dom"/>
</dbReference>
<dbReference type="SUPFAM" id="SSF52540">
    <property type="entry name" value="P-loop containing nucleoside triphosphate hydrolases"/>
    <property type="match status" value="4"/>
</dbReference>
<feature type="domain" description="Helicase ATP-binding" evidence="5">
    <location>
        <begin position="1173"/>
        <end position="1340"/>
    </location>
</feature>
<evidence type="ECO:0000256" key="2">
    <source>
        <dbReference type="ARBA" id="ARBA00022801"/>
    </source>
</evidence>
<accession>A0A409WXS9</accession>
<evidence type="ECO:0000313" key="7">
    <source>
        <dbReference type="EMBL" id="PPQ83296.1"/>
    </source>
</evidence>
<feature type="domain" description="Helicase C-terminal" evidence="6">
    <location>
        <begin position="525"/>
        <end position="723"/>
    </location>
</feature>
<keyword evidence="2" id="KW-0378">Hydrolase</keyword>
<dbReference type="InterPro" id="IPR050474">
    <property type="entry name" value="Hel308_SKI2-like"/>
</dbReference>
<dbReference type="EMBL" id="NHYD01003030">
    <property type="protein sequence ID" value="PPQ83296.1"/>
    <property type="molecule type" value="Genomic_DNA"/>
</dbReference>
<evidence type="ECO:0000313" key="8">
    <source>
        <dbReference type="Proteomes" id="UP000283269"/>
    </source>
</evidence>
<evidence type="ECO:0008006" key="9">
    <source>
        <dbReference type="Google" id="ProtNLM"/>
    </source>
</evidence>
<dbReference type="FunFam" id="3.40.50.300:FF:000062">
    <property type="entry name" value="U5 small nuclear ribonucleoprotein helicase"/>
    <property type="match status" value="1"/>
</dbReference>
<dbReference type="Pfam" id="PF23445">
    <property type="entry name" value="WHD_SNRNP200"/>
    <property type="match status" value="1"/>
</dbReference>
<dbReference type="GO" id="GO:0003676">
    <property type="term" value="F:nucleic acid binding"/>
    <property type="evidence" value="ECO:0007669"/>
    <property type="project" value="InterPro"/>
</dbReference>
<dbReference type="PANTHER" id="PTHR47961">
    <property type="entry name" value="DNA POLYMERASE THETA, PUTATIVE (AFU_ORTHOLOGUE AFUA_1G05260)-RELATED"/>
    <property type="match status" value="1"/>
</dbReference>
<keyword evidence="8" id="KW-1185">Reference proteome</keyword>
<dbReference type="GO" id="GO:0004386">
    <property type="term" value="F:helicase activity"/>
    <property type="evidence" value="ECO:0007669"/>
    <property type="project" value="UniProtKB-KW"/>
</dbReference>
<dbReference type="FunFam" id="3.40.50.300:FF:003287">
    <property type="entry name" value="U5 small nuclear ribonucleoprotein 200 kDa helicase"/>
    <property type="match status" value="1"/>
</dbReference>
<dbReference type="SMART" id="SM00487">
    <property type="entry name" value="DEXDc"/>
    <property type="match status" value="2"/>
</dbReference>
<dbReference type="PROSITE" id="PS51194">
    <property type="entry name" value="HELICASE_CTER"/>
    <property type="match status" value="1"/>
</dbReference>
<evidence type="ECO:0000259" key="6">
    <source>
        <dbReference type="PROSITE" id="PS51194"/>
    </source>
</evidence>
<dbReference type="Gene3D" id="2.60.40.150">
    <property type="entry name" value="C2 domain"/>
    <property type="match status" value="1"/>
</dbReference>
<dbReference type="SUPFAM" id="SSF46785">
    <property type="entry name" value="Winged helix' DNA-binding domain"/>
    <property type="match status" value="1"/>
</dbReference>
<sequence>MVNFLAYFDVLLGASDSTQPKDATSPWTRVSTALKDKDDQGFLEDDALWNERDHEKDDSVLDLYRHDVQGSLKQNPSLLSALYRKVDADHIAQSLLPILSSHRTSDEISGELAELLGYDEIELVMQILDHRSHLLWSKLNDSAAPKHGVAVVQGKQSRHDPHAFSKDSVRQRMQEQLDANAARPLYSGVEQAAPEALPHVYTSSSVAQGNVVSQFGSKYMLPLGTSRQTYEEYEEVIIPPAKPVPPMSSERLISISELESIVKGSFTVRHCYVFLEVVRLTFSNSQGYSALNRIQSIVYPTAFGSNENMLICGGKTDVAMLTILRVIDQHRLQNKSSSNVPIPQTVDRDAFKIIYVAPMKALASEIVRKLGKRLAWLSIEVRELTGDMQLTRAEIARTQVIVTTPEKWDVVTRKPTGEGEIASSLKLLIIDEVHLLNEERGAVIETIVARTLRQVESSQSMIRIVGLSATLPNYKDVAEFLSVSPQKGLFYFDSSFRPVPLEQHFLGIKGKAGSALSRKNLDIVTFQKVSDLVAEGHQVMVFVHARKETVKAATSLREMSVLEGNIEHFTCEDHPQFSFFRQKIGESRNKEMKQLFDNGFGIHHAGMLRSDRNMMERMFEAKAIKVLCCTATLAWGVNLPAHAVIIKGTQVYDSGKGKFVDLSVLDVLQVFGRAGRPGMETSGEGYICTTEDKLTHYLDAVTSQIPIESQFQAGLMDALNAEIALGTVANRRDAVQWLGYTYLFVRMRMNPFIYGTFCEPCRKLLIQLITLGIPREFIEDDPQLGAKRNELIAIAAKKLAETKMITYDVQQNQFQITDLGRIAAKYYIRYTSIEIFNKEFRPKMSEADVLAMLSMSTEFDQIQVRESEVKELEEIIERIPCEVKGGTDTSAGKVNILLQGYISREMVEDFALVSDMAYVAQNGGRIVRALLEIAISKKWANVTSVLMAMSKAIEARLWSFDHPLRQFHLKPETIFSLEKWADDLSVSDITNQDANSLGQMVHLNETHGLAILNAAKQFPTIHITYTLRPITSEVLKISLGLTRAFEWNSKVHGTSEPFWIWIEEEDGTNISQLSHTVFHSTTDFLELDFFISIPNGQLPQHVTIRSISDRWVGAEDTVMITFDSLIMPPASQPHTPVLNLPFLMIDEIQPSFFKDVIPRRLHTLNILQTQSYWNFIYNKRNTLFCAPAGSGKSTLARMAVWNTILKSIDGWILVVTPTKIAAMDMVTEFRPGSNSNGILLEYGGDTKRLFSPPKSRTIRVATADQLIHAFSAKVHLTNLAGLELVVCDALEQLNPAYEFAVSVLRLAAQSSPARFIGLSSSINDASDLAKWLSVDSTAIHSFRPQDRDQSLITSRQTFSIPYSASLFKAMAKPAHRAIQEAPSGSLAIVFVPSRGQCRSIALDLITRCTLEMETGRGYIPDVIADDLVGDYCARLQDTSLLDFVLKGVGFFHQGIQKHDRNLILEMFAEGIIRVLVVPKDSCWSLPARAAVVVVMGTQYVHVEEEGSLRQIRDYSLTEVVRMQSRAIQESGTGHFHLFCQADALETYSRFLDEGLPLESELAESNTLRNWVESIQPHSTNADKQQIIDALSFSFLAQRVISNPSYYGFTGSDRDANLSAIVDHVVDDIYAKK</sequence>
<dbReference type="InterPro" id="IPR057842">
    <property type="entry name" value="WH_MER3"/>
</dbReference>
<dbReference type="OrthoDB" id="5575at2759"/>
<evidence type="ECO:0000256" key="1">
    <source>
        <dbReference type="ARBA" id="ARBA00022741"/>
    </source>
</evidence>
<dbReference type="Gene3D" id="3.40.50.300">
    <property type="entry name" value="P-loop containing nucleotide triphosphate hydrolases"/>
    <property type="match status" value="4"/>
</dbReference>
<dbReference type="SUPFAM" id="SSF158702">
    <property type="entry name" value="Sec63 N-terminal domain-like"/>
    <property type="match status" value="1"/>
</dbReference>
<dbReference type="InterPro" id="IPR001650">
    <property type="entry name" value="Helicase_C-like"/>
</dbReference>
<dbReference type="SMART" id="SM00973">
    <property type="entry name" value="Sec63"/>
    <property type="match status" value="1"/>
</dbReference>
<dbReference type="STRING" id="93625.A0A409WXS9"/>
<gene>
    <name evidence="7" type="ORF">CVT25_004035</name>
</gene>
<dbReference type="SMART" id="SM00490">
    <property type="entry name" value="HELICc"/>
    <property type="match status" value="1"/>
</dbReference>
<dbReference type="Pfam" id="PF00271">
    <property type="entry name" value="Helicase_C"/>
    <property type="match status" value="1"/>
</dbReference>
<dbReference type="InParanoid" id="A0A409WXS9"/>
<evidence type="ECO:0000259" key="5">
    <source>
        <dbReference type="PROSITE" id="PS51192"/>
    </source>
</evidence>
<dbReference type="FunFam" id="1.10.10.10:FF:000024">
    <property type="entry name" value="U5 small nuclear ribonucleoprotein helicase"/>
    <property type="match status" value="1"/>
</dbReference>
<dbReference type="GO" id="GO:0005524">
    <property type="term" value="F:ATP binding"/>
    <property type="evidence" value="ECO:0007669"/>
    <property type="project" value="UniProtKB-KW"/>
</dbReference>
<dbReference type="InterPro" id="IPR004179">
    <property type="entry name" value="Sec63-dom"/>
</dbReference>
<proteinExistence type="predicted"/>